<reference evidence="1 2" key="1">
    <citation type="submission" date="2021-06" db="EMBL/GenBank/DDBJ databases">
        <title>Caerostris extrusa draft genome.</title>
        <authorList>
            <person name="Kono N."/>
            <person name="Arakawa K."/>
        </authorList>
    </citation>
    <scope>NUCLEOTIDE SEQUENCE [LARGE SCALE GENOMIC DNA]</scope>
</reference>
<proteinExistence type="predicted"/>
<dbReference type="Proteomes" id="UP001054945">
    <property type="component" value="Unassembled WGS sequence"/>
</dbReference>
<evidence type="ECO:0000313" key="1">
    <source>
        <dbReference type="EMBL" id="GIY34119.1"/>
    </source>
</evidence>
<name>A0AAV4SMB1_CAEEX</name>
<gene>
    <name evidence="1" type="ORF">CEXT_378791</name>
</gene>
<sequence length="120" mass="14701">MSGKIKFGTFEEKISIELKERISNYFLAKLWETSLLRFFILLVERKKMKKEKEKKAKRRHIFQTRCKARFSLKSRNCFRDRESFYLEERKSFYLEQGEDIFLRKLPSRTTCWKNRGGQTE</sequence>
<dbReference type="EMBL" id="BPLR01009726">
    <property type="protein sequence ID" value="GIY34119.1"/>
    <property type="molecule type" value="Genomic_DNA"/>
</dbReference>
<dbReference type="AlphaFoldDB" id="A0AAV4SMB1"/>
<protein>
    <submittedName>
        <fullName evidence="1">Uncharacterized protein</fullName>
    </submittedName>
</protein>
<comment type="caution">
    <text evidence="1">The sequence shown here is derived from an EMBL/GenBank/DDBJ whole genome shotgun (WGS) entry which is preliminary data.</text>
</comment>
<organism evidence="1 2">
    <name type="scientific">Caerostris extrusa</name>
    <name type="common">Bark spider</name>
    <name type="synonym">Caerostris bankana</name>
    <dbReference type="NCBI Taxonomy" id="172846"/>
    <lineage>
        <taxon>Eukaryota</taxon>
        <taxon>Metazoa</taxon>
        <taxon>Ecdysozoa</taxon>
        <taxon>Arthropoda</taxon>
        <taxon>Chelicerata</taxon>
        <taxon>Arachnida</taxon>
        <taxon>Araneae</taxon>
        <taxon>Araneomorphae</taxon>
        <taxon>Entelegynae</taxon>
        <taxon>Araneoidea</taxon>
        <taxon>Araneidae</taxon>
        <taxon>Caerostris</taxon>
    </lineage>
</organism>
<evidence type="ECO:0000313" key="2">
    <source>
        <dbReference type="Proteomes" id="UP001054945"/>
    </source>
</evidence>
<accession>A0AAV4SMB1</accession>
<keyword evidence="2" id="KW-1185">Reference proteome</keyword>